<dbReference type="GO" id="GO:0008233">
    <property type="term" value="F:peptidase activity"/>
    <property type="evidence" value="ECO:0007669"/>
    <property type="project" value="UniProtKB-KW"/>
</dbReference>
<feature type="domain" description="Bacterial repeat" evidence="9">
    <location>
        <begin position="1129"/>
        <end position="1202"/>
    </location>
</feature>
<dbReference type="GO" id="GO:0005576">
    <property type="term" value="C:extracellular region"/>
    <property type="evidence" value="ECO:0007669"/>
    <property type="project" value="UniProtKB-SubCell"/>
</dbReference>
<gene>
    <name evidence="10" type="primary">inlA</name>
    <name evidence="10" type="ORF">ERS852471_01587</name>
</gene>
<evidence type="ECO:0000256" key="3">
    <source>
        <dbReference type="ARBA" id="ARBA00007257"/>
    </source>
</evidence>
<dbReference type="OrthoDB" id="1887208at2"/>
<dbReference type="SUPFAM" id="SSF49478">
    <property type="entry name" value="Cna protein B-type domain"/>
    <property type="match status" value="1"/>
</dbReference>
<feature type="region of interest" description="Disordered" evidence="6">
    <location>
        <begin position="42"/>
        <end position="118"/>
    </location>
</feature>
<dbReference type="Pfam" id="PF09479">
    <property type="entry name" value="Flg_new"/>
    <property type="match status" value="1"/>
</dbReference>
<proteinExistence type="inferred from homology"/>
<evidence type="ECO:0000259" key="7">
    <source>
        <dbReference type="Pfam" id="PF16403"/>
    </source>
</evidence>
<keyword evidence="5" id="KW-0732">Signal</keyword>
<dbReference type="RefSeq" id="WP_055265404.1">
    <property type="nucleotide sequence ID" value="NZ_CABIXQ010000009.1"/>
</dbReference>
<dbReference type="NCBIfam" id="TIGR02543">
    <property type="entry name" value="List_Bact_rpt"/>
    <property type="match status" value="1"/>
</dbReference>
<dbReference type="PANTHER" id="PTHR36108">
    <property type="entry name" value="COLOSSIN-B-RELATED"/>
    <property type="match status" value="1"/>
</dbReference>
<dbReference type="Gene3D" id="2.60.40.4270">
    <property type="entry name" value="Listeria-Bacteroides repeat domain"/>
    <property type="match status" value="1"/>
</dbReference>
<dbReference type="InterPro" id="IPR033764">
    <property type="entry name" value="Sdr_B"/>
</dbReference>
<keyword evidence="4" id="KW-0964">Secreted</keyword>
<dbReference type="InterPro" id="IPR042229">
    <property type="entry name" value="Listeria/Bacterioides_rpt_sf"/>
</dbReference>
<feature type="domain" description="Pesticidal crystal protein Cry22Aa Ig-like" evidence="7">
    <location>
        <begin position="1367"/>
        <end position="1431"/>
    </location>
</feature>
<dbReference type="Pfam" id="PF16403">
    <property type="entry name" value="Bact_surface_Ig-like"/>
    <property type="match status" value="3"/>
</dbReference>
<name>A0A174F426_9CLOT</name>
<organism evidence="10 11">
    <name type="scientific">Clostridium disporicum</name>
    <dbReference type="NCBI Taxonomy" id="84024"/>
    <lineage>
        <taxon>Bacteria</taxon>
        <taxon>Bacillati</taxon>
        <taxon>Bacillota</taxon>
        <taxon>Clostridia</taxon>
        <taxon>Eubacteriales</taxon>
        <taxon>Clostridiaceae</taxon>
        <taxon>Clostridium</taxon>
    </lineage>
</organism>
<evidence type="ECO:0000256" key="5">
    <source>
        <dbReference type="ARBA" id="ARBA00022729"/>
    </source>
</evidence>
<feature type="domain" description="SD-repeat containing protein B" evidence="8">
    <location>
        <begin position="1000"/>
        <end position="1101"/>
    </location>
</feature>
<dbReference type="GO" id="GO:0030313">
    <property type="term" value="C:cell envelope"/>
    <property type="evidence" value="ECO:0007669"/>
    <property type="project" value="UniProtKB-SubCell"/>
</dbReference>
<comment type="subcellular location">
    <subcellularLocation>
        <location evidence="1">Cell envelope</location>
    </subcellularLocation>
    <subcellularLocation>
        <location evidence="2">Secreted</location>
    </subcellularLocation>
</comment>
<feature type="domain" description="Pesticidal crystal protein Cry22Aa Ig-like" evidence="7">
    <location>
        <begin position="1290"/>
        <end position="1356"/>
    </location>
</feature>
<dbReference type="InterPro" id="IPR013378">
    <property type="entry name" value="InlB-like_B-rpt"/>
</dbReference>
<dbReference type="Proteomes" id="UP000095594">
    <property type="component" value="Unassembled WGS sequence"/>
</dbReference>
<evidence type="ECO:0000256" key="6">
    <source>
        <dbReference type="SAM" id="MobiDB-lite"/>
    </source>
</evidence>
<feature type="compositionally biased region" description="Acidic residues" evidence="6">
    <location>
        <begin position="46"/>
        <end position="77"/>
    </location>
</feature>
<dbReference type="EMBL" id="CYZX01000009">
    <property type="protein sequence ID" value="CUO44993.1"/>
    <property type="molecule type" value="Genomic_DNA"/>
</dbReference>
<evidence type="ECO:0000256" key="4">
    <source>
        <dbReference type="ARBA" id="ARBA00022525"/>
    </source>
</evidence>
<evidence type="ECO:0000259" key="9">
    <source>
        <dbReference type="Pfam" id="PF18998"/>
    </source>
</evidence>
<dbReference type="GO" id="GO:0006508">
    <property type="term" value="P:proteolysis"/>
    <property type="evidence" value="ECO:0007669"/>
    <property type="project" value="UniProtKB-KW"/>
</dbReference>
<dbReference type="InterPro" id="IPR032179">
    <property type="entry name" value="Cry22Aa_Ig-like"/>
</dbReference>
<dbReference type="InterPro" id="IPR044060">
    <property type="entry name" value="Bacterial_rp_domain"/>
</dbReference>
<evidence type="ECO:0000259" key="8">
    <source>
        <dbReference type="Pfam" id="PF17210"/>
    </source>
</evidence>
<dbReference type="PANTHER" id="PTHR36108:SF13">
    <property type="entry name" value="COLOSSIN-B-RELATED"/>
    <property type="match status" value="1"/>
</dbReference>
<evidence type="ECO:0000313" key="11">
    <source>
        <dbReference type="Proteomes" id="UP000095594"/>
    </source>
</evidence>
<sequence length="1667" mass="184442">MHNRVKALIVAAVFATNSVSPTLNALANEIDRDTVNDEIVNTVNLEENEESEEEGSSVPEEETEDDLVPESGLETENEEPKEKTENDSVSEGNLKTENETISEETEVSSNLEQENVTEENYDISTAAVNKLEIKPNTGQFDWGYDTSNEVAVFVEFDNRNSTKTIEIELAEGMAFDRYPVVGTPIHSVEYGGTEADLAVIEKVLERPSKDKITGKYTGKLVYELKKGVQVGNIVIKVSVDRYKYYGPKEISDAIKVTVKEDNVESGLAVRNVEAVNNKKLGEKNNSLNYSGTERTAKLQPGGIGKTYSYFRNTTSGAQDDDNGIRSFTYIKNAELTMYYPEDTTFVEVNNAPSDAVCEHFPLENKVVIKMPSATINNSNISLSYKVNENAQFGTKEAPKQNTMKVEFYDGTIKELTTSIIDSVEVVDPKLEQAYIEMSVDTGHYYDYAGKSLSIGGYIYLKNKTIVDYKNQIFEYKFSNWNTRKVLLPYGMTGITNIKYKLFGDSKEYDVDDSKIAIFQNEKRLIDADELGVPEGEFFEEVIFEVENIPAGFEYSKKGRHNEFAISFGELKPGAIDGSTTISIYPKGNPSVAKPIVNQIRRESKPENIAVSSGNTSLKNEFGTDVLSSTTQKVLRAKTTFDANKGFTRKYNLSNYLEDPEIIIRMPEGFYLSKGTIKLTQEGVKKDCTIIEHTSRVDGATIYTLQTKDVKIGGFDPETLKINPGIDVEFEFNTYSTVSGNYDLNEMIFIGKKGSHIDEIYANSGILVPIDNFDLIQGDTLNGTPRALVRTKSKSFDIIKTSDLVVTTHIRENGSDIDKQPYNKDDESTAIQVSKETLIDYILRIENNNTKAAKDFEVYIPIPKKGVYMGPEVQIGQFNWDMKLEGNPKLTASDDAGNPIDTTKLFEITYGSSNLGLNSFNDIYTDDKDVIKVRAKEDIESGTIGKIKFTFKAASNVSQVEIGSLNVFNAYYRRKYDGGSIVMVEGNYVGLRLAIGQIKGIAFLDKDNDGLYKQGIDEPLSGVEVQLWDKNTNNTLDTTTTNNLGEYKFEGLDNGEYEVRINNKGGSLDITDKDARRFTKQTALSGESYKNDSDVVSANNIDGVISVSIPTTSHLYDVNDYMNIGFIEPVTVEVKDDGNGTVSGKNSGIYKAWPFTDIEEPEKVVANTGYTFVNYTNEDTGKVFTFPSQIDSNITIKANFEKKLFKVTLNANGGNPGSTVEKTILFDGLIKESLDLLTDDEKPTRDGYSFVGWAKKQDGTEKITDTDRMEAADLTLYAVWDEAPVINIAGDLIVKKGEKIDYLKGVTVEDEEDKDLINNIIIGGQDVDNDTAGKYEVTYTVKDSAGNEVTVERVVIVDGAPVINIKGDLIIRKGSQFNLLDGVTVEDKEDINLTIEVSGDTVDVNTLGEYTVTYTVKDSAGNVTTLNRIVKVVTNDSPIIIGGGDITLKPSEIENFDPIADLEINDDHDTLEDITIDVVITDVESGQIVDKISKPATGREKRFNLLISVTDTDGNTITLNRVVRVTNYEPVIEGLNDIVIKEGETVNLMAGVTVTDMEDGDITNKVIIPTVDLSKLPVGEHDIEYTVVDIDGNLITIKRKVVVEKANKSEIEIPDVEVDEVVEENVQRPVTEGNVDNPNTGDKGVLSYLLIAMASAIGLVKNRKGKKE</sequence>
<evidence type="ECO:0000313" key="10">
    <source>
        <dbReference type="EMBL" id="CUO44993.1"/>
    </source>
</evidence>
<evidence type="ECO:0000256" key="1">
    <source>
        <dbReference type="ARBA" id="ARBA00004196"/>
    </source>
</evidence>
<accession>A0A174F426</accession>
<comment type="similarity">
    <text evidence="3">Belongs to the serine-aspartate repeat-containing protein (SDr) family.</text>
</comment>
<dbReference type="Pfam" id="PF18998">
    <property type="entry name" value="Flg_new_2"/>
    <property type="match status" value="1"/>
</dbReference>
<dbReference type="Pfam" id="PF17210">
    <property type="entry name" value="SdrD_B"/>
    <property type="match status" value="1"/>
</dbReference>
<evidence type="ECO:0000256" key="2">
    <source>
        <dbReference type="ARBA" id="ARBA00004613"/>
    </source>
</evidence>
<dbReference type="Gene3D" id="2.60.40.10">
    <property type="entry name" value="Immunoglobulins"/>
    <property type="match status" value="4"/>
</dbReference>
<reference evidence="10 11" key="1">
    <citation type="submission" date="2015-09" db="EMBL/GenBank/DDBJ databases">
        <authorList>
            <consortium name="Pathogen Informatics"/>
        </authorList>
    </citation>
    <scope>NUCLEOTIDE SEQUENCE [LARGE SCALE GENOMIC DNA]</scope>
    <source>
        <strain evidence="10 11">2789STDY5834856</strain>
    </source>
</reference>
<keyword evidence="10" id="KW-0378">Hydrolase</keyword>
<feature type="domain" description="Pesticidal crystal protein Cry22Aa Ig-like" evidence="7">
    <location>
        <begin position="1531"/>
        <end position="1602"/>
    </location>
</feature>
<protein>
    <submittedName>
        <fullName evidence="10">Neutral protease A, bacillolysin</fullName>
    </submittedName>
</protein>
<dbReference type="InterPro" id="IPR013783">
    <property type="entry name" value="Ig-like_fold"/>
</dbReference>
<keyword evidence="10" id="KW-0645">Protease</keyword>